<feature type="region of interest" description="Disordered" evidence="1">
    <location>
        <begin position="154"/>
        <end position="204"/>
    </location>
</feature>
<dbReference type="Proteomes" id="UP000821837">
    <property type="component" value="Unassembled WGS sequence"/>
</dbReference>
<reference evidence="2" key="2">
    <citation type="submission" date="2021-09" db="EMBL/GenBank/DDBJ databases">
        <authorList>
            <person name="Jia N."/>
            <person name="Wang J."/>
            <person name="Shi W."/>
            <person name="Du L."/>
            <person name="Sun Y."/>
            <person name="Zhan W."/>
            <person name="Jiang J."/>
            <person name="Wang Q."/>
            <person name="Zhang B."/>
            <person name="Ji P."/>
            <person name="Sakyi L.B."/>
            <person name="Cui X."/>
            <person name="Yuan T."/>
            <person name="Jiang B."/>
            <person name="Yang W."/>
            <person name="Lam T.T.-Y."/>
            <person name="Chang Q."/>
            <person name="Ding S."/>
            <person name="Wang X."/>
            <person name="Zhu J."/>
            <person name="Ruan X."/>
            <person name="Zhao L."/>
            <person name="Wei J."/>
            <person name="Que T."/>
            <person name="Du C."/>
            <person name="Cheng J."/>
            <person name="Dai P."/>
            <person name="Han X."/>
            <person name="Huang E."/>
            <person name="Gao Y."/>
            <person name="Liu J."/>
            <person name="Shao H."/>
            <person name="Ye R."/>
            <person name="Li L."/>
            <person name="Wei W."/>
            <person name="Wang X."/>
            <person name="Wang C."/>
            <person name="Huo Q."/>
            <person name="Li W."/>
            <person name="Guo W."/>
            <person name="Chen H."/>
            <person name="Chen S."/>
            <person name="Zhou L."/>
            <person name="Zhou L."/>
            <person name="Ni X."/>
            <person name="Tian J."/>
            <person name="Zhou Y."/>
            <person name="Sheng Y."/>
            <person name="Liu T."/>
            <person name="Pan Y."/>
            <person name="Xia L."/>
            <person name="Li J."/>
            <person name="Zhao F."/>
            <person name="Cao W."/>
        </authorList>
    </citation>
    <scope>NUCLEOTIDE SEQUENCE</scope>
    <source>
        <strain evidence="2">Rsan-2018</strain>
        <tissue evidence="2">Larvae</tissue>
    </source>
</reference>
<sequence length="204" mass="22426">MADTTSCVPLPLEPQPVLRNGIRPPEEFVSAAGDQTNHGMRVNRLFSSSQRRAMSSFDKQAEVRMHRRAYEAISVKQRSSSDAKTGKKDYKGKGKQSIKKRRFGYREQLARRVRKVQVSLRSVYRRGDGTLTPSQHVDRVAMLSPTVQACVGRRPGAGWSGTSPSTVVAQAPEPVDARGTQAEAQVFSGRTLSRERGSRPGSSG</sequence>
<reference evidence="2" key="1">
    <citation type="journal article" date="2020" name="Cell">
        <title>Large-Scale Comparative Analyses of Tick Genomes Elucidate Their Genetic Diversity and Vector Capacities.</title>
        <authorList>
            <consortium name="Tick Genome and Microbiome Consortium (TIGMIC)"/>
            <person name="Jia N."/>
            <person name="Wang J."/>
            <person name="Shi W."/>
            <person name="Du L."/>
            <person name="Sun Y."/>
            <person name="Zhan W."/>
            <person name="Jiang J.F."/>
            <person name="Wang Q."/>
            <person name="Zhang B."/>
            <person name="Ji P."/>
            <person name="Bell-Sakyi L."/>
            <person name="Cui X.M."/>
            <person name="Yuan T.T."/>
            <person name="Jiang B.G."/>
            <person name="Yang W.F."/>
            <person name="Lam T.T."/>
            <person name="Chang Q.C."/>
            <person name="Ding S.J."/>
            <person name="Wang X.J."/>
            <person name="Zhu J.G."/>
            <person name="Ruan X.D."/>
            <person name="Zhao L."/>
            <person name="Wei J.T."/>
            <person name="Ye R.Z."/>
            <person name="Que T.C."/>
            <person name="Du C.H."/>
            <person name="Zhou Y.H."/>
            <person name="Cheng J.X."/>
            <person name="Dai P.F."/>
            <person name="Guo W.B."/>
            <person name="Han X.H."/>
            <person name="Huang E.J."/>
            <person name="Li L.F."/>
            <person name="Wei W."/>
            <person name="Gao Y.C."/>
            <person name="Liu J.Z."/>
            <person name="Shao H.Z."/>
            <person name="Wang X."/>
            <person name="Wang C.C."/>
            <person name="Yang T.C."/>
            <person name="Huo Q.B."/>
            <person name="Li W."/>
            <person name="Chen H.Y."/>
            <person name="Chen S.E."/>
            <person name="Zhou L.G."/>
            <person name="Ni X.B."/>
            <person name="Tian J.H."/>
            <person name="Sheng Y."/>
            <person name="Liu T."/>
            <person name="Pan Y.S."/>
            <person name="Xia L.Y."/>
            <person name="Li J."/>
            <person name="Zhao F."/>
            <person name="Cao W.C."/>
        </authorList>
    </citation>
    <scope>NUCLEOTIDE SEQUENCE</scope>
    <source>
        <strain evidence="2">Rsan-2018</strain>
    </source>
</reference>
<evidence type="ECO:0000313" key="2">
    <source>
        <dbReference type="EMBL" id="KAH7936285.1"/>
    </source>
</evidence>
<feature type="region of interest" description="Disordered" evidence="1">
    <location>
        <begin position="73"/>
        <end position="100"/>
    </location>
</feature>
<accession>A0A9D4SPE7</accession>
<keyword evidence="3" id="KW-1185">Reference proteome</keyword>
<gene>
    <name evidence="2" type="ORF">HPB52_021326</name>
</gene>
<evidence type="ECO:0000313" key="3">
    <source>
        <dbReference type="Proteomes" id="UP000821837"/>
    </source>
</evidence>
<evidence type="ECO:0000256" key="1">
    <source>
        <dbReference type="SAM" id="MobiDB-lite"/>
    </source>
</evidence>
<protein>
    <submittedName>
        <fullName evidence="2">Uncharacterized protein</fullName>
    </submittedName>
</protein>
<comment type="caution">
    <text evidence="2">The sequence shown here is derived from an EMBL/GenBank/DDBJ whole genome shotgun (WGS) entry which is preliminary data.</text>
</comment>
<dbReference type="EMBL" id="JABSTV010001255">
    <property type="protein sequence ID" value="KAH7936285.1"/>
    <property type="molecule type" value="Genomic_DNA"/>
</dbReference>
<dbReference type="AlphaFoldDB" id="A0A9D4SPE7"/>
<name>A0A9D4SPE7_RHISA</name>
<feature type="compositionally biased region" description="Basic and acidic residues" evidence="1">
    <location>
        <begin position="79"/>
        <end position="92"/>
    </location>
</feature>
<feature type="region of interest" description="Disordered" evidence="1">
    <location>
        <begin position="1"/>
        <end position="21"/>
    </location>
</feature>
<organism evidence="2 3">
    <name type="scientific">Rhipicephalus sanguineus</name>
    <name type="common">Brown dog tick</name>
    <name type="synonym">Ixodes sanguineus</name>
    <dbReference type="NCBI Taxonomy" id="34632"/>
    <lineage>
        <taxon>Eukaryota</taxon>
        <taxon>Metazoa</taxon>
        <taxon>Ecdysozoa</taxon>
        <taxon>Arthropoda</taxon>
        <taxon>Chelicerata</taxon>
        <taxon>Arachnida</taxon>
        <taxon>Acari</taxon>
        <taxon>Parasitiformes</taxon>
        <taxon>Ixodida</taxon>
        <taxon>Ixodoidea</taxon>
        <taxon>Ixodidae</taxon>
        <taxon>Rhipicephalinae</taxon>
        <taxon>Rhipicephalus</taxon>
        <taxon>Rhipicephalus</taxon>
    </lineage>
</organism>
<proteinExistence type="predicted"/>